<protein>
    <submittedName>
        <fullName evidence="2">Uncharacterized protein</fullName>
    </submittedName>
</protein>
<keyword evidence="1" id="KW-0812">Transmembrane</keyword>
<keyword evidence="1" id="KW-0472">Membrane</keyword>
<evidence type="ECO:0000256" key="1">
    <source>
        <dbReference type="SAM" id="Phobius"/>
    </source>
</evidence>
<name>A0AAU9MWW9_9ASTR</name>
<gene>
    <name evidence="2" type="ORF">LVIROSA_LOCUS18981</name>
</gene>
<proteinExistence type="predicted"/>
<accession>A0AAU9MWW9</accession>
<dbReference type="Proteomes" id="UP001157418">
    <property type="component" value="Unassembled WGS sequence"/>
</dbReference>
<keyword evidence="3" id="KW-1185">Reference proteome</keyword>
<feature type="transmembrane region" description="Helical" evidence="1">
    <location>
        <begin position="52"/>
        <end position="71"/>
    </location>
</feature>
<organism evidence="2 3">
    <name type="scientific">Lactuca virosa</name>
    <dbReference type="NCBI Taxonomy" id="75947"/>
    <lineage>
        <taxon>Eukaryota</taxon>
        <taxon>Viridiplantae</taxon>
        <taxon>Streptophyta</taxon>
        <taxon>Embryophyta</taxon>
        <taxon>Tracheophyta</taxon>
        <taxon>Spermatophyta</taxon>
        <taxon>Magnoliopsida</taxon>
        <taxon>eudicotyledons</taxon>
        <taxon>Gunneridae</taxon>
        <taxon>Pentapetalae</taxon>
        <taxon>asterids</taxon>
        <taxon>campanulids</taxon>
        <taxon>Asterales</taxon>
        <taxon>Asteraceae</taxon>
        <taxon>Cichorioideae</taxon>
        <taxon>Cichorieae</taxon>
        <taxon>Lactucinae</taxon>
        <taxon>Lactuca</taxon>
    </lineage>
</organism>
<comment type="caution">
    <text evidence="2">The sequence shown here is derived from an EMBL/GenBank/DDBJ whole genome shotgun (WGS) entry which is preliminary data.</text>
</comment>
<dbReference type="AlphaFoldDB" id="A0AAU9MWW9"/>
<reference evidence="2 3" key="1">
    <citation type="submission" date="2022-01" db="EMBL/GenBank/DDBJ databases">
        <authorList>
            <person name="Xiong W."/>
            <person name="Schranz E."/>
        </authorList>
    </citation>
    <scope>NUCLEOTIDE SEQUENCE [LARGE SCALE GENOMIC DNA]</scope>
</reference>
<evidence type="ECO:0000313" key="3">
    <source>
        <dbReference type="Proteomes" id="UP001157418"/>
    </source>
</evidence>
<evidence type="ECO:0000313" key="2">
    <source>
        <dbReference type="EMBL" id="CAH1432324.1"/>
    </source>
</evidence>
<sequence>MIPMRTRYKPLNSIFRLSQSDESEEREKQEKNWIKLFLLSFSSFVNQASLDWFSFSSIVIGFKFMIMGNWIG</sequence>
<keyword evidence="1" id="KW-1133">Transmembrane helix</keyword>
<dbReference type="EMBL" id="CAKMRJ010003334">
    <property type="protein sequence ID" value="CAH1432324.1"/>
    <property type="molecule type" value="Genomic_DNA"/>
</dbReference>